<evidence type="ECO:0000256" key="1">
    <source>
        <dbReference type="ARBA" id="ARBA00000085"/>
    </source>
</evidence>
<feature type="transmembrane region" description="Helical" evidence="10">
    <location>
        <begin position="249"/>
        <end position="270"/>
    </location>
</feature>
<keyword evidence="5" id="KW-0808">Transferase</keyword>
<dbReference type="SMART" id="SM00387">
    <property type="entry name" value="HATPase_c"/>
    <property type="match status" value="1"/>
</dbReference>
<dbReference type="PANTHER" id="PTHR43065">
    <property type="entry name" value="SENSOR HISTIDINE KINASE"/>
    <property type="match status" value="1"/>
</dbReference>
<sequence>MNFRPKPLIPFIITLYISLLILGWGALKIIDQLNIERAEHLLKTEAANISFFLASEHENLIRFEKIVEKWWLEQGKLPEFSADFPFKVKLIAGHVAENQINHHNVIDWNIKNFNQRKYFCLSLKSRLINKTTKDSCLIEVSRIIIPARLKSKVNLALLVFKPSGVLQASALGNNIEILAKKSAISRKIFDISDEILSNLRLGKGHSPLKINFMGSQLIYYVPFTVQGEVKAIFGLLYPLQRMDEARTSLTLLTVAILSLVTIILTAVYYFTTRQLNLYLQQLFDFTKQLASGDFSGRLAPGTGGELSQINVSLNHMAAALEKMKKYEQEMIVFDRLDSLAQLSTGIAHEIKNPLMVLKYSANHLKKTMSEPALKEDVDMMEKNVLRIEKVVQRLAEFSQPADLEEKTTQDLIPILNETIFFLQKTCDNNKIRVNFSPGIKTAHAKIRRNAISQVFTNVILNAIEAMPQGGEINISLELLTDEKSRAMALFYFRDTGHGIDRETRVKVFNPFFTTKHTGTGLGLAITYQIMIEHGGFIDLISPAPRSESEIQKEAPQHLKPKGEFQTGTLVKLGFPVQEQDELS</sequence>
<evidence type="ECO:0000256" key="10">
    <source>
        <dbReference type="SAM" id="Phobius"/>
    </source>
</evidence>
<evidence type="ECO:0000256" key="2">
    <source>
        <dbReference type="ARBA" id="ARBA00004370"/>
    </source>
</evidence>
<dbReference type="SMART" id="SM00388">
    <property type="entry name" value="HisKA"/>
    <property type="match status" value="1"/>
</dbReference>
<feature type="domain" description="HAMP" evidence="12">
    <location>
        <begin position="273"/>
        <end position="325"/>
    </location>
</feature>
<feature type="transmembrane region" description="Helical" evidence="10">
    <location>
        <begin position="7"/>
        <end position="27"/>
    </location>
</feature>
<evidence type="ECO:0000259" key="11">
    <source>
        <dbReference type="PROSITE" id="PS50109"/>
    </source>
</evidence>
<dbReference type="InterPro" id="IPR004358">
    <property type="entry name" value="Sig_transdc_His_kin-like_C"/>
</dbReference>
<evidence type="ECO:0000313" key="14">
    <source>
        <dbReference type="Proteomes" id="UP001594351"/>
    </source>
</evidence>
<keyword evidence="10" id="KW-0472">Membrane</keyword>
<evidence type="ECO:0000256" key="6">
    <source>
        <dbReference type="ARBA" id="ARBA00022741"/>
    </source>
</evidence>
<dbReference type="InterPro" id="IPR005467">
    <property type="entry name" value="His_kinase_dom"/>
</dbReference>
<accession>A0ABV6YRR9</accession>
<evidence type="ECO:0000256" key="4">
    <source>
        <dbReference type="ARBA" id="ARBA00022553"/>
    </source>
</evidence>
<dbReference type="EC" id="2.7.13.3" evidence="3"/>
<reference evidence="13 14" key="1">
    <citation type="submission" date="2024-09" db="EMBL/GenBank/DDBJ databases">
        <title>Laminarin stimulates single cell rates of sulfate reduction while oxygen inhibits transcriptomic activity in coastal marine sediment.</title>
        <authorList>
            <person name="Lindsay M."/>
            <person name="Orcutt B."/>
            <person name="Emerson D."/>
            <person name="Stepanauskas R."/>
            <person name="D'Angelo T."/>
        </authorList>
    </citation>
    <scope>NUCLEOTIDE SEQUENCE [LARGE SCALE GENOMIC DNA]</scope>
    <source>
        <strain evidence="13">SAG AM-311-K15</strain>
    </source>
</reference>
<dbReference type="PROSITE" id="PS50109">
    <property type="entry name" value="HIS_KIN"/>
    <property type="match status" value="1"/>
</dbReference>
<dbReference type="CDD" id="cd00082">
    <property type="entry name" value="HisKA"/>
    <property type="match status" value="1"/>
</dbReference>
<dbReference type="PROSITE" id="PS50885">
    <property type="entry name" value="HAMP"/>
    <property type="match status" value="1"/>
</dbReference>
<evidence type="ECO:0000256" key="5">
    <source>
        <dbReference type="ARBA" id="ARBA00022679"/>
    </source>
</evidence>
<feature type="transmembrane region" description="Helical" evidence="10">
    <location>
        <begin position="217"/>
        <end position="237"/>
    </location>
</feature>
<feature type="domain" description="Histidine kinase" evidence="11">
    <location>
        <begin position="345"/>
        <end position="578"/>
    </location>
</feature>
<keyword evidence="10" id="KW-1133">Transmembrane helix</keyword>
<dbReference type="Pfam" id="PF02518">
    <property type="entry name" value="HATPase_c"/>
    <property type="match status" value="1"/>
</dbReference>
<organism evidence="13 14">
    <name type="scientific">candidate division CSSED10-310 bacterium</name>
    <dbReference type="NCBI Taxonomy" id="2855610"/>
    <lineage>
        <taxon>Bacteria</taxon>
        <taxon>Bacteria division CSSED10-310</taxon>
    </lineage>
</organism>
<dbReference type="InterPro" id="IPR003660">
    <property type="entry name" value="HAMP_dom"/>
</dbReference>
<proteinExistence type="predicted"/>
<dbReference type="SMART" id="SM00304">
    <property type="entry name" value="HAMP"/>
    <property type="match status" value="1"/>
</dbReference>
<keyword evidence="6" id="KW-0547">Nucleotide-binding</keyword>
<dbReference type="Gene3D" id="6.10.340.10">
    <property type="match status" value="1"/>
</dbReference>
<dbReference type="Pfam" id="PF00672">
    <property type="entry name" value="HAMP"/>
    <property type="match status" value="1"/>
</dbReference>
<evidence type="ECO:0000256" key="8">
    <source>
        <dbReference type="ARBA" id="ARBA00022840"/>
    </source>
</evidence>
<keyword evidence="7" id="KW-0418">Kinase</keyword>
<dbReference type="InterPro" id="IPR003661">
    <property type="entry name" value="HisK_dim/P_dom"/>
</dbReference>
<dbReference type="InterPro" id="IPR003594">
    <property type="entry name" value="HATPase_dom"/>
</dbReference>
<comment type="subcellular location">
    <subcellularLocation>
        <location evidence="2">Membrane</location>
    </subcellularLocation>
</comment>
<dbReference type="EMBL" id="JBHPBY010000011">
    <property type="protein sequence ID" value="MFC1848900.1"/>
    <property type="molecule type" value="Genomic_DNA"/>
</dbReference>
<dbReference type="InterPro" id="IPR036097">
    <property type="entry name" value="HisK_dim/P_sf"/>
</dbReference>
<gene>
    <name evidence="13" type="ORF">ACFL27_01715</name>
</gene>
<keyword evidence="14" id="KW-1185">Reference proteome</keyword>
<dbReference type="CDD" id="cd06225">
    <property type="entry name" value="HAMP"/>
    <property type="match status" value="1"/>
</dbReference>
<keyword evidence="10" id="KW-0812">Transmembrane</keyword>
<comment type="caution">
    <text evidence="13">The sequence shown here is derived from an EMBL/GenBank/DDBJ whole genome shotgun (WGS) entry which is preliminary data.</text>
</comment>
<dbReference type="GO" id="GO:0005524">
    <property type="term" value="F:ATP binding"/>
    <property type="evidence" value="ECO:0007669"/>
    <property type="project" value="UniProtKB-KW"/>
</dbReference>
<evidence type="ECO:0000256" key="3">
    <source>
        <dbReference type="ARBA" id="ARBA00012438"/>
    </source>
</evidence>
<dbReference type="Proteomes" id="UP001594351">
    <property type="component" value="Unassembled WGS sequence"/>
</dbReference>
<dbReference type="PRINTS" id="PR00344">
    <property type="entry name" value="BCTRLSENSOR"/>
</dbReference>
<keyword evidence="8 13" id="KW-0067">ATP-binding</keyword>
<dbReference type="SUPFAM" id="SSF55874">
    <property type="entry name" value="ATPase domain of HSP90 chaperone/DNA topoisomerase II/histidine kinase"/>
    <property type="match status" value="1"/>
</dbReference>
<comment type="catalytic activity">
    <reaction evidence="1">
        <text>ATP + protein L-histidine = ADP + protein N-phospho-L-histidine.</text>
        <dbReference type="EC" id="2.7.13.3"/>
    </reaction>
</comment>
<dbReference type="PANTHER" id="PTHR43065:SF10">
    <property type="entry name" value="PEROXIDE STRESS-ACTIVATED HISTIDINE KINASE MAK3"/>
    <property type="match status" value="1"/>
</dbReference>
<evidence type="ECO:0000256" key="7">
    <source>
        <dbReference type="ARBA" id="ARBA00022777"/>
    </source>
</evidence>
<keyword evidence="4" id="KW-0597">Phosphoprotein</keyword>
<dbReference type="Gene3D" id="3.30.565.10">
    <property type="entry name" value="Histidine kinase-like ATPase, C-terminal domain"/>
    <property type="match status" value="1"/>
</dbReference>
<dbReference type="Gene3D" id="1.10.287.130">
    <property type="match status" value="1"/>
</dbReference>
<protein>
    <recommendedName>
        <fullName evidence="3">histidine kinase</fullName>
        <ecNumber evidence="3">2.7.13.3</ecNumber>
    </recommendedName>
</protein>
<name>A0ABV6YRR9_UNCC1</name>
<evidence type="ECO:0000259" key="12">
    <source>
        <dbReference type="PROSITE" id="PS50885"/>
    </source>
</evidence>
<evidence type="ECO:0000313" key="13">
    <source>
        <dbReference type="EMBL" id="MFC1848900.1"/>
    </source>
</evidence>
<dbReference type="InterPro" id="IPR036890">
    <property type="entry name" value="HATPase_C_sf"/>
</dbReference>
<evidence type="ECO:0000256" key="9">
    <source>
        <dbReference type="ARBA" id="ARBA00023012"/>
    </source>
</evidence>
<keyword evidence="9" id="KW-0902">Two-component regulatory system</keyword>
<dbReference type="SUPFAM" id="SSF47384">
    <property type="entry name" value="Homodimeric domain of signal transducing histidine kinase"/>
    <property type="match status" value="1"/>
</dbReference>
<dbReference type="Pfam" id="PF00512">
    <property type="entry name" value="HisKA"/>
    <property type="match status" value="1"/>
</dbReference>